<dbReference type="Pfam" id="PF00300">
    <property type="entry name" value="His_Phos_1"/>
    <property type="match status" value="1"/>
</dbReference>
<dbReference type="Gene3D" id="3.40.50.1240">
    <property type="entry name" value="Phosphoglycerate mutase-like"/>
    <property type="match status" value="1"/>
</dbReference>
<dbReference type="InterPro" id="IPR050275">
    <property type="entry name" value="PGM_Phosphatase"/>
</dbReference>
<dbReference type="SMART" id="SM00855">
    <property type="entry name" value="PGAM"/>
    <property type="match status" value="1"/>
</dbReference>
<dbReference type="EMBL" id="SRMB01000001">
    <property type="protein sequence ID" value="TGE28774.1"/>
    <property type="molecule type" value="Genomic_DNA"/>
</dbReference>
<keyword evidence="2" id="KW-1185">Reference proteome</keyword>
<evidence type="ECO:0000313" key="2">
    <source>
        <dbReference type="Proteomes" id="UP000298471"/>
    </source>
</evidence>
<proteinExistence type="predicted"/>
<evidence type="ECO:0000313" key="1">
    <source>
        <dbReference type="EMBL" id="TGE28774.1"/>
    </source>
</evidence>
<dbReference type="InterPro" id="IPR013078">
    <property type="entry name" value="His_Pase_superF_clade-1"/>
</dbReference>
<dbReference type="GO" id="GO:0005737">
    <property type="term" value="C:cytoplasm"/>
    <property type="evidence" value="ECO:0007669"/>
    <property type="project" value="TreeGrafter"/>
</dbReference>
<accession>A0A4Z0QGA0</accession>
<dbReference type="InterPro" id="IPR029033">
    <property type="entry name" value="His_PPase_superfam"/>
</dbReference>
<reference evidence="1 2" key="1">
    <citation type="submission" date="2019-04" db="EMBL/GenBank/DDBJ databases">
        <authorList>
            <person name="Feng G."/>
            <person name="Zhang J."/>
            <person name="Zhu H."/>
        </authorList>
    </citation>
    <scope>NUCLEOTIDE SEQUENCE [LARGE SCALE GENOMIC DNA]</scope>
    <source>
        <strain evidence="1 2">9PBR-1</strain>
    </source>
</reference>
<gene>
    <name evidence="1" type="ORF">E5K02_04735</name>
</gene>
<protein>
    <submittedName>
        <fullName evidence="1">Histidine phosphatase family protein</fullName>
    </submittedName>
</protein>
<comment type="caution">
    <text evidence="1">The sequence shown here is derived from an EMBL/GenBank/DDBJ whole genome shotgun (WGS) entry which is preliminary data.</text>
</comment>
<dbReference type="PANTHER" id="PTHR48100:SF1">
    <property type="entry name" value="HISTIDINE PHOSPHATASE FAMILY PROTEIN-RELATED"/>
    <property type="match status" value="1"/>
</dbReference>
<sequence>MKFKSLLCGGGRAVVVAGFIWLVATGLLGCAAAKPTAAASAVTTVYIVRHAEKDPTPGLPDPVLTPAGGQRAQALREKLGQEPIAAIFTTNTTRTRTTAAPLAAKLQLTPQVYDARQLSALIERIKTEYQGKKVLVVGHSNTILETAEALGATRPVATVPDYEHSYLLEVRLPATGAATATSQPYGAATVVPAAK</sequence>
<dbReference type="Proteomes" id="UP000298471">
    <property type="component" value="Unassembled WGS sequence"/>
</dbReference>
<dbReference type="PANTHER" id="PTHR48100">
    <property type="entry name" value="BROAD-SPECIFICITY PHOSPHATASE YOR283W-RELATED"/>
    <property type="match status" value="1"/>
</dbReference>
<dbReference type="AlphaFoldDB" id="A0A4Z0QGA0"/>
<dbReference type="RefSeq" id="WP_135392560.1">
    <property type="nucleotide sequence ID" value="NZ_SRMB01000001.1"/>
</dbReference>
<name>A0A4Z0QGA0_9BACT</name>
<organism evidence="1 2">
    <name type="scientific">Hymenobacter metallicola</name>
    <dbReference type="NCBI Taxonomy" id="2563114"/>
    <lineage>
        <taxon>Bacteria</taxon>
        <taxon>Pseudomonadati</taxon>
        <taxon>Bacteroidota</taxon>
        <taxon>Cytophagia</taxon>
        <taxon>Cytophagales</taxon>
        <taxon>Hymenobacteraceae</taxon>
        <taxon>Hymenobacter</taxon>
    </lineage>
</organism>
<dbReference type="SUPFAM" id="SSF53254">
    <property type="entry name" value="Phosphoglycerate mutase-like"/>
    <property type="match status" value="1"/>
</dbReference>
<dbReference type="PROSITE" id="PS51257">
    <property type="entry name" value="PROKAR_LIPOPROTEIN"/>
    <property type="match status" value="1"/>
</dbReference>
<dbReference type="GO" id="GO:0016791">
    <property type="term" value="F:phosphatase activity"/>
    <property type="evidence" value="ECO:0007669"/>
    <property type="project" value="TreeGrafter"/>
</dbReference>
<dbReference type="CDD" id="cd07040">
    <property type="entry name" value="HP"/>
    <property type="match status" value="1"/>
</dbReference>
<dbReference type="OrthoDB" id="3296006at2"/>